<gene>
    <name evidence="2" type="ORF">NP233_g311</name>
</gene>
<reference evidence="2" key="1">
    <citation type="submission" date="2022-07" db="EMBL/GenBank/DDBJ databases">
        <title>Genome Sequence of Leucocoprinus birnbaumii.</title>
        <authorList>
            <person name="Buettner E."/>
        </authorList>
    </citation>
    <scope>NUCLEOTIDE SEQUENCE</scope>
    <source>
        <strain evidence="2">VT141</strain>
    </source>
</reference>
<name>A0AAD5YVW8_9AGAR</name>
<protein>
    <submittedName>
        <fullName evidence="2">Uncharacterized protein</fullName>
    </submittedName>
</protein>
<proteinExistence type="predicted"/>
<feature type="region of interest" description="Disordered" evidence="1">
    <location>
        <begin position="197"/>
        <end position="217"/>
    </location>
</feature>
<organism evidence="2 3">
    <name type="scientific">Leucocoprinus birnbaumii</name>
    <dbReference type="NCBI Taxonomy" id="56174"/>
    <lineage>
        <taxon>Eukaryota</taxon>
        <taxon>Fungi</taxon>
        <taxon>Dikarya</taxon>
        <taxon>Basidiomycota</taxon>
        <taxon>Agaricomycotina</taxon>
        <taxon>Agaricomycetes</taxon>
        <taxon>Agaricomycetidae</taxon>
        <taxon>Agaricales</taxon>
        <taxon>Agaricineae</taxon>
        <taxon>Agaricaceae</taxon>
        <taxon>Leucocoprinus</taxon>
    </lineage>
</organism>
<dbReference type="EMBL" id="JANIEX010000008">
    <property type="protein sequence ID" value="KAJ3576616.1"/>
    <property type="molecule type" value="Genomic_DNA"/>
</dbReference>
<feature type="region of interest" description="Disordered" evidence="1">
    <location>
        <begin position="143"/>
        <end position="180"/>
    </location>
</feature>
<dbReference type="AlphaFoldDB" id="A0AAD5YVW8"/>
<evidence type="ECO:0000256" key="1">
    <source>
        <dbReference type="SAM" id="MobiDB-lite"/>
    </source>
</evidence>
<sequence>MATGGYNLRSRKSALVAPASEGVGGNTAGDVAAPADPAQNVEPVQISTDLHLVQKALTIKQNRRNIEEIIGQFRNCISQAKITDTNTQITAFLRGVDPNFRKNILYQNPDVASIDNFYAAAQHVGGLDDFSLFALTPRYSSERRKSYRSKRKTPHYKGKRSSYRPYQSYQRSSNPPGYGPMDIDNIIADKLYNIDGGDSESDYSSEDNASEVSSDDESVPIAQVNALMQATVKDEINALLTPELLKLRRKGLCFNCKEAKHYAQDGPQ</sequence>
<evidence type="ECO:0000313" key="3">
    <source>
        <dbReference type="Proteomes" id="UP001213000"/>
    </source>
</evidence>
<feature type="compositionally biased region" description="Low complexity" evidence="1">
    <location>
        <begin position="163"/>
        <end position="173"/>
    </location>
</feature>
<dbReference type="Proteomes" id="UP001213000">
    <property type="component" value="Unassembled WGS sequence"/>
</dbReference>
<comment type="caution">
    <text evidence="2">The sequence shown here is derived from an EMBL/GenBank/DDBJ whole genome shotgun (WGS) entry which is preliminary data.</text>
</comment>
<feature type="compositionally biased region" description="Basic residues" evidence="1">
    <location>
        <begin position="145"/>
        <end position="162"/>
    </location>
</feature>
<accession>A0AAD5YVW8</accession>
<keyword evidence="3" id="KW-1185">Reference proteome</keyword>
<evidence type="ECO:0000313" key="2">
    <source>
        <dbReference type="EMBL" id="KAJ3576616.1"/>
    </source>
</evidence>